<dbReference type="GeneID" id="129324231"/>
<gene>
    <name evidence="4" type="primary">MEI4</name>
</gene>
<dbReference type="PANTHER" id="PTHR28575">
    <property type="entry name" value="MEIOSIS-SPECIFIC PROTEIN MEI4"/>
    <property type="match status" value="1"/>
</dbReference>
<dbReference type="CTD" id="101928601"/>
<keyword evidence="1" id="KW-0469">Meiosis</keyword>
<dbReference type="InterPro" id="IPR025888">
    <property type="entry name" value="MEI4"/>
</dbReference>
<comment type="similarity">
    <text evidence="2">Belongs to the MEI4L family.</text>
</comment>
<dbReference type="KEGG" id="emc:129324231"/>
<name>A0AA97IXJ4_EUBMA</name>
<proteinExistence type="inferred from homology"/>
<dbReference type="PANTHER" id="PTHR28575:SF1">
    <property type="entry name" value="MEIOSIS-SPECIFIC PROTEIN MEI4"/>
    <property type="match status" value="1"/>
</dbReference>
<organism evidence="3 4">
    <name type="scientific">Eublepharis macularius</name>
    <name type="common">Leopard gecko</name>
    <name type="synonym">Cyrtodactylus macularius</name>
    <dbReference type="NCBI Taxonomy" id="481883"/>
    <lineage>
        <taxon>Eukaryota</taxon>
        <taxon>Metazoa</taxon>
        <taxon>Chordata</taxon>
        <taxon>Craniata</taxon>
        <taxon>Vertebrata</taxon>
        <taxon>Euteleostomi</taxon>
        <taxon>Lepidosauria</taxon>
        <taxon>Squamata</taxon>
        <taxon>Bifurcata</taxon>
        <taxon>Gekkota</taxon>
        <taxon>Eublepharidae</taxon>
        <taxon>Eublepharinae</taxon>
        <taxon>Eublepharis</taxon>
    </lineage>
</organism>
<dbReference type="Proteomes" id="UP001190640">
    <property type="component" value="Chromosome 1"/>
</dbReference>
<dbReference type="AlphaFoldDB" id="A0AA97IXJ4"/>
<protein>
    <submittedName>
        <fullName evidence="4">Meiosis-specific protein MEI4</fullName>
    </submittedName>
</protein>
<dbReference type="GO" id="GO:0000800">
    <property type="term" value="C:lateral element"/>
    <property type="evidence" value="ECO:0007669"/>
    <property type="project" value="TreeGrafter"/>
</dbReference>
<dbReference type="GO" id="GO:0042138">
    <property type="term" value="P:meiotic DNA double-strand break formation"/>
    <property type="evidence" value="ECO:0007669"/>
    <property type="project" value="InterPro"/>
</dbReference>
<dbReference type="GO" id="GO:0006310">
    <property type="term" value="P:DNA recombination"/>
    <property type="evidence" value="ECO:0007669"/>
    <property type="project" value="InterPro"/>
</dbReference>
<dbReference type="GO" id="GO:0007283">
    <property type="term" value="P:spermatogenesis"/>
    <property type="evidence" value="ECO:0007669"/>
    <property type="project" value="TreeGrafter"/>
</dbReference>
<keyword evidence="3" id="KW-1185">Reference proteome</keyword>
<sequence>MGNSSWCGSDYDLMPHNLSVTSSSLHATWLEIKEREDVTWYLKISQLALALAIIRSKPPDKSSKEYTEHLAKIVSRSDSKWKSKVEALEAEVLRLRQQLHLSKLFSGFCLENRNSAIIAETALSTNTEDCADHCEDSGCDVSSNCIADTQENCLTSTQSDCGSNSSTSVILSSAHPILTPCHAFKTDSLVAHMQFLQRFIELRKLTEAGGPRTDLKKIGSDCSKISDSLSQLVDGLVISYSLPELPFSIFLKQTILVITKLLNDADLSSQILGKCFRKLEDSIKRLVAIVLNNSNLNRFQVQDSISHALVSLGKCSTLRNSTISLLFREVSRFAEELQHMNKVQAKYAIQYENIFFLCQVLEQLLERGTEQENAACSVCDEEEKKKFLQNLDQAIFHLSDEFPLFCIYLWRLGTLLNAAEIQTGGERNWPSSEQ</sequence>
<dbReference type="GO" id="GO:0007129">
    <property type="term" value="P:homologous chromosome pairing at meiosis"/>
    <property type="evidence" value="ECO:0007669"/>
    <property type="project" value="TreeGrafter"/>
</dbReference>
<evidence type="ECO:0000256" key="1">
    <source>
        <dbReference type="ARBA" id="ARBA00023254"/>
    </source>
</evidence>
<dbReference type="GO" id="GO:0048477">
    <property type="term" value="P:oogenesis"/>
    <property type="evidence" value="ECO:0007669"/>
    <property type="project" value="TreeGrafter"/>
</dbReference>
<dbReference type="Pfam" id="PF13971">
    <property type="entry name" value="Mei4"/>
    <property type="match status" value="1"/>
</dbReference>
<evidence type="ECO:0000313" key="4">
    <source>
        <dbReference type="RefSeq" id="XP_054827349.1"/>
    </source>
</evidence>
<evidence type="ECO:0000256" key="2">
    <source>
        <dbReference type="ARBA" id="ARBA00093453"/>
    </source>
</evidence>
<evidence type="ECO:0000313" key="3">
    <source>
        <dbReference type="Proteomes" id="UP001190640"/>
    </source>
</evidence>
<reference evidence="4" key="1">
    <citation type="submission" date="2025-08" db="UniProtKB">
        <authorList>
            <consortium name="RefSeq"/>
        </authorList>
    </citation>
    <scope>IDENTIFICATION</scope>
    <source>
        <tissue evidence="4">Blood</tissue>
    </source>
</reference>
<dbReference type="RefSeq" id="XP_054827349.1">
    <property type="nucleotide sequence ID" value="XM_054971374.1"/>
</dbReference>
<accession>A0AA97IXJ4</accession>